<reference evidence="1 2" key="2">
    <citation type="journal article" date="2012" name="PLoS Pathog.">
        <title>Diverse lifestyles and strategies of plant pathogenesis encoded in the genomes of eighteen Dothideomycetes fungi.</title>
        <authorList>
            <person name="Ohm R.A."/>
            <person name="Feau N."/>
            <person name="Henrissat B."/>
            <person name="Schoch C.L."/>
            <person name="Horwitz B.A."/>
            <person name="Barry K.W."/>
            <person name="Condon B.J."/>
            <person name="Copeland A.C."/>
            <person name="Dhillon B."/>
            <person name="Glaser F."/>
            <person name="Hesse C.N."/>
            <person name="Kosti I."/>
            <person name="LaButti K."/>
            <person name="Lindquist E.A."/>
            <person name="Lucas S."/>
            <person name="Salamov A.A."/>
            <person name="Bradshaw R.E."/>
            <person name="Ciuffetti L."/>
            <person name="Hamelin R.C."/>
            <person name="Kema G.H.J."/>
            <person name="Lawrence C."/>
            <person name="Scott J.A."/>
            <person name="Spatafora J.W."/>
            <person name="Turgeon B.G."/>
            <person name="de Wit P.J.G.M."/>
            <person name="Zhong S."/>
            <person name="Goodwin S.B."/>
            <person name="Grigoriev I.V."/>
        </authorList>
    </citation>
    <scope>NUCLEOTIDE SEQUENCE [LARGE SCALE GENOMIC DNA]</scope>
    <source>
        <strain evidence="2">NZE10 / CBS 128990</strain>
    </source>
</reference>
<evidence type="ECO:0000313" key="1">
    <source>
        <dbReference type="EMBL" id="EME38128.1"/>
    </source>
</evidence>
<protein>
    <submittedName>
        <fullName evidence="1">Uncharacterized protein</fullName>
    </submittedName>
</protein>
<accession>M2XZL9</accession>
<organism evidence="1 2">
    <name type="scientific">Dothistroma septosporum (strain NZE10 / CBS 128990)</name>
    <name type="common">Red band needle blight fungus</name>
    <name type="synonym">Mycosphaerella pini</name>
    <dbReference type="NCBI Taxonomy" id="675120"/>
    <lineage>
        <taxon>Eukaryota</taxon>
        <taxon>Fungi</taxon>
        <taxon>Dikarya</taxon>
        <taxon>Ascomycota</taxon>
        <taxon>Pezizomycotina</taxon>
        <taxon>Dothideomycetes</taxon>
        <taxon>Dothideomycetidae</taxon>
        <taxon>Mycosphaerellales</taxon>
        <taxon>Mycosphaerellaceae</taxon>
        <taxon>Dothistroma</taxon>
    </lineage>
</organism>
<name>M2XZL9_DOTSN</name>
<dbReference type="AlphaFoldDB" id="M2XZL9"/>
<dbReference type="Proteomes" id="UP000016933">
    <property type="component" value="Unassembled WGS sequence"/>
</dbReference>
<proteinExistence type="predicted"/>
<gene>
    <name evidence="1" type="ORF">DOTSEDRAFT_75974</name>
</gene>
<evidence type="ECO:0000313" key="2">
    <source>
        <dbReference type="Proteomes" id="UP000016933"/>
    </source>
</evidence>
<dbReference type="EMBL" id="KB446548">
    <property type="protein sequence ID" value="EME38128.1"/>
    <property type="molecule type" value="Genomic_DNA"/>
</dbReference>
<dbReference type="HOGENOM" id="CLU_1704197_0_0_1"/>
<reference evidence="2" key="1">
    <citation type="journal article" date="2012" name="PLoS Genet.">
        <title>The genomes of the fungal plant pathogens Cladosporium fulvum and Dothistroma septosporum reveal adaptation to different hosts and lifestyles but also signatures of common ancestry.</title>
        <authorList>
            <person name="de Wit P.J.G.M."/>
            <person name="van der Burgt A."/>
            <person name="Oekmen B."/>
            <person name="Stergiopoulos I."/>
            <person name="Abd-Elsalam K.A."/>
            <person name="Aerts A.L."/>
            <person name="Bahkali A.H."/>
            <person name="Beenen H.G."/>
            <person name="Chettri P."/>
            <person name="Cox M.P."/>
            <person name="Datema E."/>
            <person name="de Vries R.P."/>
            <person name="Dhillon B."/>
            <person name="Ganley A.R."/>
            <person name="Griffiths S.A."/>
            <person name="Guo Y."/>
            <person name="Hamelin R.C."/>
            <person name="Henrissat B."/>
            <person name="Kabir M.S."/>
            <person name="Jashni M.K."/>
            <person name="Kema G."/>
            <person name="Klaubauf S."/>
            <person name="Lapidus A."/>
            <person name="Levasseur A."/>
            <person name="Lindquist E."/>
            <person name="Mehrabi R."/>
            <person name="Ohm R.A."/>
            <person name="Owen T.J."/>
            <person name="Salamov A."/>
            <person name="Schwelm A."/>
            <person name="Schijlen E."/>
            <person name="Sun H."/>
            <person name="van den Burg H.A."/>
            <person name="van Ham R.C.H.J."/>
            <person name="Zhang S."/>
            <person name="Goodwin S.B."/>
            <person name="Grigoriev I.V."/>
            <person name="Collemare J."/>
            <person name="Bradshaw R.E."/>
        </authorList>
    </citation>
    <scope>NUCLEOTIDE SEQUENCE [LARGE SCALE GENOMIC DNA]</scope>
    <source>
        <strain evidence="2">NZE10 / CBS 128990</strain>
    </source>
</reference>
<keyword evidence="2" id="KW-1185">Reference proteome</keyword>
<sequence length="154" mass="17233">MIGKVPLEVCRSFILVIQLSRPNRLAETSLNAWMPRRTRLGVVQDLEFKQVGGENGTRNTADGTSLSHSHILSPILDRRSTLFFVHFATSAYRRVATFELSTEAYSDLMACSTTQHNFIGTACAALDEVRSLLTQTCTGRDLRRRTCQYAGMCQ</sequence>